<reference evidence="1" key="1">
    <citation type="submission" date="2018-05" db="EMBL/GenBank/DDBJ databases">
        <authorList>
            <person name="Lanie J.A."/>
            <person name="Ng W.-L."/>
            <person name="Kazmierczak K.M."/>
            <person name="Andrzejewski T.M."/>
            <person name="Davidsen T.M."/>
            <person name="Wayne K.J."/>
            <person name="Tettelin H."/>
            <person name="Glass J.I."/>
            <person name="Rusch D."/>
            <person name="Podicherti R."/>
            <person name="Tsui H.-C.T."/>
            <person name="Winkler M.E."/>
        </authorList>
    </citation>
    <scope>NUCLEOTIDE SEQUENCE</scope>
</reference>
<accession>A0A382NQE6</accession>
<sequence length="34" mass="3955">RSYGPEIELLIELFETPDFKKKIIDVETPGEFTV</sequence>
<dbReference type="EMBL" id="UINC01101617">
    <property type="protein sequence ID" value="SVC62565.1"/>
    <property type="molecule type" value="Genomic_DNA"/>
</dbReference>
<proteinExistence type="predicted"/>
<dbReference type="AlphaFoldDB" id="A0A382NQE6"/>
<feature type="non-terminal residue" evidence="1">
    <location>
        <position position="1"/>
    </location>
</feature>
<protein>
    <submittedName>
        <fullName evidence="1">Uncharacterized protein</fullName>
    </submittedName>
</protein>
<evidence type="ECO:0000313" key="1">
    <source>
        <dbReference type="EMBL" id="SVC62565.1"/>
    </source>
</evidence>
<organism evidence="1">
    <name type="scientific">marine metagenome</name>
    <dbReference type="NCBI Taxonomy" id="408172"/>
    <lineage>
        <taxon>unclassified sequences</taxon>
        <taxon>metagenomes</taxon>
        <taxon>ecological metagenomes</taxon>
    </lineage>
</organism>
<gene>
    <name evidence="1" type="ORF">METZ01_LOCUS315419</name>
</gene>
<name>A0A382NQE6_9ZZZZ</name>